<dbReference type="AlphaFoldDB" id="A0A254PU73"/>
<evidence type="ECO:0000313" key="5">
    <source>
        <dbReference type="Proteomes" id="UP000197528"/>
    </source>
</evidence>
<reference evidence="4 5" key="1">
    <citation type="submission" date="2017-05" db="EMBL/GenBank/DDBJ databases">
        <title>Genome of Polynucleobacter sp. MWH-Feld-100.</title>
        <authorList>
            <person name="Hahn M.W."/>
        </authorList>
    </citation>
    <scope>NUCLEOTIDE SEQUENCE [LARGE SCALE GENOMIC DNA]</scope>
    <source>
        <strain evidence="4 5">MWH-Feld-100</strain>
    </source>
</reference>
<feature type="repeat" description="TPR" evidence="3">
    <location>
        <begin position="10"/>
        <end position="43"/>
    </location>
</feature>
<feature type="repeat" description="TPR" evidence="3">
    <location>
        <begin position="146"/>
        <end position="179"/>
    </location>
</feature>
<dbReference type="Gene3D" id="3.40.50.2000">
    <property type="entry name" value="Glycogen Phosphorylase B"/>
    <property type="match status" value="1"/>
</dbReference>
<feature type="repeat" description="TPR" evidence="3">
    <location>
        <begin position="112"/>
        <end position="145"/>
    </location>
</feature>
<evidence type="ECO:0000313" key="4">
    <source>
        <dbReference type="EMBL" id="OWS70083.1"/>
    </source>
</evidence>
<dbReference type="SUPFAM" id="SSF53756">
    <property type="entry name" value="UDP-Glycosyltransferase/glycogen phosphorylase"/>
    <property type="match status" value="1"/>
</dbReference>
<dbReference type="PANTHER" id="PTHR44943:SF4">
    <property type="entry name" value="TPR REPEAT-CONTAINING PROTEIN MJ0798"/>
    <property type="match status" value="1"/>
</dbReference>
<dbReference type="Gene3D" id="1.25.40.10">
    <property type="entry name" value="Tetratricopeptide repeat domain"/>
    <property type="match status" value="1"/>
</dbReference>
<sequence length="511" mass="57461">MNTDNQFETAKEYFQVGLNYFDNGDYDRAKLSLLDAYKIMPERPSILASLSATCIQLKEWEEAKSFCRKLLKISPEDSIGWLNLGVCTAHENYYELAIEYFSNCLAIDPNLVAAWSNKGHAHLEKEEFLDANNCYIKALKLNPKYEDALIGLGNLLNEQKKYEDALKYFDGAIFTNPNNYLAKWNKALSLLRLGNFEAGWPLFESRRHVSGMMEHMPKLDAPLWLGHQSLEGKTIYIHAEQGFGDTIQFSRYLPLLENIKGAKVIFGAPKSLVPLMKSLSLTIKAVDQQSFSENYHDRIDFHCPIMSLPLAFGTTLDTIPMSMRYLKTDPTKRAIWAKKLECSKGKPTPLKIGISWRGSGKYANKVSEKRNVPFLLFADLIAELKSDGVEFHAIQTEFGSDTAFKAPSLEGLNIHTNDLIDFSDTAGLISQLDLVISVDTACAHLAGALGVATLLLIPDPPDFMSLTECDQSPWYPNTSLLRQDKRGDWERPLAEVKKKILLLIKNGSLDS</sequence>
<dbReference type="Pfam" id="PF14559">
    <property type="entry name" value="TPR_19"/>
    <property type="match status" value="1"/>
</dbReference>
<name>A0A254PU73_9BURK</name>
<gene>
    <name evidence="4" type="ORF">CBI31_07105</name>
</gene>
<dbReference type="PROSITE" id="PS50005">
    <property type="entry name" value="TPR"/>
    <property type="match status" value="4"/>
</dbReference>
<dbReference type="InterPro" id="IPR051685">
    <property type="entry name" value="Ycf3/AcsC/BcsC/TPR_MFPF"/>
</dbReference>
<dbReference type="SMART" id="SM00028">
    <property type="entry name" value="TPR"/>
    <property type="match status" value="5"/>
</dbReference>
<organism evidence="4 5">
    <name type="scientific">Polynucleobacter campilacus</name>
    <dbReference type="NCBI Taxonomy" id="1743163"/>
    <lineage>
        <taxon>Bacteria</taxon>
        <taxon>Pseudomonadati</taxon>
        <taxon>Pseudomonadota</taxon>
        <taxon>Betaproteobacteria</taxon>
        <taxon>Burkholderiales</taxon>
        <taxon>Burkholderiaceae</taxon>
        <taxon>Polynucleobacter</taxon>
    </lineage>
</organism>
<dbReference type="Pfam" id="PF13181">
    <property type="entry name" value="TPR_8"/>
    <property type="match status" value="1"/>
</dbReference>
<protein>
    <submittedName>
        <fullName evidence="4">Uncharacterized protein</fullName>
    </submittedName>
</protein>
<dbReference type="EMBL" id="NGUP01000003">
    <property type="protein sequence ID" value="OWS70083.1"/>
    <property type="molecule type" value="Genomic_DNA"/>
</dbReference>
<dbReference type="InterPro" id="IPR019734">
    <property type="entry name" value="TPR_rpt"/>
</dbReference>
<dbReference type="OrthoDB" id="9814129at2"/>
<evidence type="ECO:0000256" key="2">
    <source>
        <dbReference type="ARBA" id="ARBA00022803"/>
    </source>
</evidence>
<dbReference type="InterPro" id="IPR011990">
    <property type="entry name" value="TPR-like_helical_dom_sf"/>
</dbReference>
<proteinExistence type="predicted"/>
<keyword evidence="1" id="KW-0677">Repeat</keyword>
<accession>A0A254PU73</accession>
<dbReference type="SUPFAM" id="SSF48452">
    <property type="entry name" value="TPR-like"/>
    <property type="match status" value="1"/>
</dbReference>
<dbReference type="PANTHER" id="PTHR44943">
    <property type="entry name" value="CELLULOSE SYNTHASE OPERON PROTEIN C"/>
    <property type="match status" value="1"/>
</dbReference>
<dbReference type="RefSeq" id="WP_088525672.1">
    <property type="nucleotide sequence ID" value="NZ_NGUP01000003.1"/>
</dbReference>
<dbReference type="PROSITE" id="PS50293">
    <property type="entry name" value="TPR_REGION"/>
    <property type="match status" value="1"/>
</dbReference>
<dbReference type="Proteomes" id="UP000197528">
    <property type="component" value="Unassembled WGS sequence"/>
</dbReference>
<feature type="repeat" description="TPR" evidence="3">
    <location>
        <begin position="78"/>
        <end position="111"/>
    </location>
</feature>
<keyword evidence="5" id="KW-1185">Reference proteome</keyword>
<evidence type="ECO:0000256" key="3">
    <source>
        <dbReference type="PROSITE-ProRule" id="PRU00339"/>
    </source>
</evidence>
<dbReference type="Pfam" id="PF13432">
    <property type="entry name" value="TPR_16"/>
    <property type="match status" value="1"/>
</dbReference>
<evidence type="ECO:0000256" key="1">
    <source>
        <dbReference type="ARBA" id="ARBA00022737"/>
    </source>
</evidence>
<comment type="caution">
    <text evidence="4">The sequence shown here is derived from an EMBL/GenBank/DDBJ whole genome shotgun (WGS) entry which is preliminary data.</text>
</comment>
<keyword evidence="2 3" id="KW-0802">TPR repeat</keyword>